<feature type="transmembrane region" description="Helical" evidence="3">
    <location>
        <begin position="20"/>
        <end position="39"/>
    </location>
</feature>
<keyword evidence="3" id="KW-1133">Transmembrane helix</keyword>
<evidence type="ECO:0000256" key="2">
    <source>
        <dbReference type="PIRNR" id="PIRNR016661"/>
    </source>
</evidence>
<comment type="similarity">
    <text evidence="1 2">Belongs to the BioY family.</text>
</comment>
<accession>A0A7L9RRX8</accession>
<dbReference type="RefSeq" id="WP_350332057.1">
    <property type="nucleotide sequence ID" value="NZ_CP054719.1"/>
</dbReference>
<keyword evidence="2" id="KW-0813">Transport</keyword>
<dbReference type="Proteomes" id="UP000594001">
    <property type="component" value="Chromosome"/>
</dbReference>
<organism evidence="4 5">
    <name type="scientific">Candidatus Bodocaedibacter vickermanii</name>
    <dbReference type="NCBI Taxonomy" id="2741701"/>
    <lineage>
        <taxon>Bacteria</taxon>
        <taxon>Pseudomonadati</taxon>
        <taxon>Pseudomonadota</taxon>
        <taxon>Alphaproteobacteria</taxon>
        <taxon>Holosporales</taxon>
        <taxon>Candidatus Paracaedibacteraceae</taxon>
        <taxon>Candidatus Bodocaedibacter</taxon>
    </lineage>
</organism>
<dbReference type="Pfam" id="PF02632">
    <property type="entry name" value="BioY"/>
    <property type="match status" value="1"/>
</dbReference>
<dbReference type="GO" id="GO:0015225">
    <property type="term" value="F:biotin transmembrane transporter activity"/>
    <property type="evidence" value="ECO:0007669"/>
    <property type="project" value="UniProtKB-UniRule"/>
</dbReference>
<feature type="transmembrane region" description="Helical" evidence="3">
    <location>
        <begin position="116"/>
        <end position="144"/>
    </location>
</feature>
<keyword evidence="2" id="KW-1003">Cell membrane</keyword>
<sequence>MQTITLNKTTFFTQSFLKPIAISLVLAISAQINILTVPVPITLQSLMILFIGLSCSPRIAALSVAYYLIEVGCGLPFGSGFSSGLAALLSPRAGYFIGFLVSVYTSAKILTYKRNFFTLWLAAITGTILLYACGITWLSAVFGIEKALAIGLYPFISEIPAFIAIAVIGSHQAHKLIK</sequence>
<gene>
    <name evidence="4" type="primary">bioY</name>
    <name evidence="4" type="ORF">CPBP_00050</name>
</gene>
<dbReference type="PIRSF" id="PIRSF016661">
    <property type="entry name" value="BioY"/>
    <property type="match status" value="1"/>
</dbReference>
<dbReference type="PANTHER" id="PTHR34295:SF1">
    <property type="entry name" value="BIOTIN TRANSPORTER BIOY"/>
    <property type="match status" value="1"/>
</dbReference>
<dbReference type="InterPro" id="IPR003784">
    <property type="entry name" value="BioY"/>
</dbReference>
<evidence type="ECO:0000256" key="3">
    <source>
        <dbReference type="SAM" id="Phobius"/>
    </source>
</evidence>
<keyword evidence="5" id="KW-1185">Reference proteome</keyword>
<feature type="transmembrane region" description="Helical" evidence="3">
    <location>
        <begin position="150"/>
        <end position="169"/>
    </location>
</feature>
<dbReference type="AlphaFoldDB" id="A0A7L9RRX8"/>
<comment type="subcellular location">
    <subcellularLocation>
        <location evidence="2">Cell membrane</location>
        <topology evidence="2">Multi-pass membrane protein</topology>
    </subcellularLocation>
</comment>
<name>A0A7L9RRX8_9PROT</name>
<dbReference type="Gene3D" id="1.10.1760.20">
    <property type="match status" value="1"/>
</dbReference>
<dbReference type="PANTHER" id="PTHR34295">
    <property type="entry name" value="BIOTIN TRANSPORTER BIOY"/>
    <property type="match status" value="1"/>
</dbReference>
<keyword evidence="2 3" id="KW-0472">Membrane</keyword>
<evidence type="ECO:0000313" key="5">
    <source>
        <dbReference type="Proteomes" id="UP000594001"/>
    </source>
</evidence>
<reference evidence="4 5" key="1">
    <citation type="submission" date="2020-06" db="EMBL/GenBank/DDBJ databases">
        <title>The endosymbiont of the kinetoplastid Bodo saltans is a Paracaedibacter-like alpha-proteobacterium possessing a putative toxin-antitoxin system.</title>
        <authorList>
            <person name="Midha S."/>
            <person name="Rigden D.J."/>
            <person name="Siozios S."/>
            <person name="Hurst G.D.D."/>
            <person name="Jackson A.P."/>
        </authorList>
    </citation>
    <scope>NUCLEOTIDE SEQUENCE [LARGE SCALE GENOMIC DNA]</scope>
    <source>
        <strain evidence="4">Lake Konstanz</strain>
    </source>
</reference>
<feature type="transmembrane region" description="Helical" evidence="3">
    <location>
        <begin position="46"/>
        <end position="69"/>
    </location>
</feature>
<dbReference type="EMBL" id="CP054719">
    <property type="protein sequence ID" value="QOL19301.1"/>
    <property type="molecule type" value="Genomic_DNA"/>
</dbReference>
<proteinExistence type="inferred from homology"/>
<evidence type="ECO:0000313" key="4">
    <source>
        <dbReference type="EMBL" id="QOL19301.1"/>
    </source>
</evidence>
<protein>
    <recommendedName>
        <fullName evidence="2">Biotin transporter</fullName>
    </recommendedName>
</protein>
<feature type="transmembrane region" description="Helical" evidence="3">
    <location>
        <begin position="81"/>
        <end position="104"/>
    </location>
</feature>
<dbReference type="GO" id="GO:0005886">
    <property type="term" value="C:plasma membrane"/>
    <property type="evidence" value="ECO:0007669"/>
    <property type="project" value="UniProtKB-SubCell"/>
</dbReference>
<evidence type="ECO:0000256" key="1">
    <source>
        <dbReference type="ARBA" id="ARBA00010692"/>
    </source>
</evidence>
<dbReference type="KEGG" id="pbal:CPBP_00050"/>
<keyword evidence="3" id="KW-0812">Transmembrane</keyword>